<protein>
    <recommendedName>
        <fullName evidence="1">non-specific serine/threonine protein kinase</fullName>
        <ecNumber evidence="1">2.7.11.1</ecNumber>
    </recommendedName>
</protein>
<feature type="transmembrane region" description="Helical" evidence="8">
    <location>
        <begin position="391"/>
        <end position="416"/>
    </location>
</feature>
<keyword evidence="4" id="KW-0547">Nucleotide-binding</keyword>
<evidence type="ECO:0000256" key="3">
    <source>
        <dbReference type="ARBA" id="ARBA00022679"/>
    </source>
</evidence>
<evidence type="ECO:0000259" key="9">
    <source>
        <dbReference type="PROSITE" id="PS50011"/>
    </source>
</evidence>
<evidence type="ECO:0000256" key="2">
    <source>
        <dbReference type="ARBA" id="ARBA00022527"/>
    </source>
</evidence>
<feature type="compositionally biased region" description="Basic and acidic residues" evidence="7">
    <location>
        <begin position="327"/>
        <end position="339"/>
    </location>
</feature>
<evidence type="ECO:0000256" key="4">
    <source>
        <dbReference type="ARBA" id="ARBA00022741"/>
    </source>
</evidence>
<feature type="region of interest" description="Disordered" evidence="7">
    <location>
        <begin position="310"/>
        <end position="339"/>
    </location>
</feature>
<keyword evidence="8" id="KW-1133">Transmembrane helix</keyword>
<feature type="domain" description="Protein kinase" evidence="9">
    <location>
        <begin position="46"/>
        <end position="309"/>
    </location>
</feature>
<evidence type="ECO:0000256" key="8">
    <source>
        <dbReference type="SAM" id="Phobius"/>
    </source>
</evidence>
<feature type="region of interest" description="Disordered" evidence="7">
    <location>
        <begin position="1"/>
        <end position="37"/>
    </location>
</feature>
<dbReference type="SUPFAM" id="SSF56112">
    <property type="entry name" value="Protein kinase-like (PK-like)"/>
    <property type="match status" value="1"/>
</dbReference>
<dbReference type="Proteomes" id="UP000002219">
    <property type="component" value="Chromosome 1"/>
</dbReference>
<dbReference type="Gene3D" id="3.30.200.20">
    <property type="entry name" value="Phosphorylase Kinase, domain 1"/>
    <property type="match status" value="1"/>
</dbReference>
<dbReference type="RefSeq" id="WP_013151461.1">
    <property type="nucleotide sequence ID" value="NC_014210.1"/>
</dbReference>
<keyword evidence="6" id="KW-0067">ATP-binding</keyword>
<dbReference type="InterPro" id="IPR000719">
    <property type="entry name" value="Prot_kinase_dom"/>
</dbReference>
<evidence type="ECO:0000313" key="11">
    <source>
        <dbReference type="Proteomes" id="UP000002219"/>
    </source>
</evidence>
<evidence type="ECO:0000313" key="10">
    <source>
        <dbReference type="EMBL" id="ADH65854.1"/>
    </source>
</evidence>
<dbReference type="EC" id="2.7.11.1" evidence="1"/>
<dbReference type="Pfam" id="PF00069">
    <property type="entry name" value="Pkinase"/>
    <property type="match status" value="1"/>
</dbReference>
<sequence>MDPWITVSSLENPHTQRPEASRSSARAEAADAAEPRPEGRLLKGRYQLVSEIARGGVGTVWRATDLVIDREVAVKELRLPADLSRSERESLLQRTTREARVAGRLTHPSLVTVLDVVDEDDRPWIVMELVEASTLEELIQVGGPLPYQRVAEIGLQLIDALKVAHAEGIVHRDVKPDNVMISQAGRVVLTDFGLAAWNGESALSASGRIIGSPAYIPPERAKAGPVGPESDLWSLGATLYAAVEGHPPYDRKGYIKILRQEQLDEPAEAASAGPLAPVLAGLLRVEPSERLTAENATKMLRIAALAPWAPETSPETAAQGTATPAEPRPEGEERESAREHFKAGAHVLAESINERLSNSPEAMNSIMTSIRESTDTLGLTSSGKHAERSRLPAVATIAAVSLGVLVLLAVMLWALLGR</sequence>
<keyword evidence="2 10" id="KW-0723">Serine/threonine-protein kinase</keyword>
<dbReference type="EMBL" id="CP002040">
    <property type="protein sequence ID" value="ADH65854.1"/>
    <property type="molecule type" value="Genomic_DNA"/>
</dbReference>
<dbReference type="PROSITE" id="PS00108">
    <property type="entry name" value="PROTEIN_KINASE_ST"/>
    <property type="match status" value="1"/>
</dbReference>
<dbReference type="OrthoDB" id="3679634at2"/>
<organism evidence="10 11">
    <name type="scientific">Nocardiopsis dassonvillei (strain ATCC 23218 / DSM 43111 / CIP 107115 / JCM 7437 / KCTC 9190 / NBRC 14626 / NCTC 10488 / NRRL B-5397 / IMRU 509)</name>
    <name type="common">Actinomadura dassonvillei</name>
    <dbReference type="NCBI Taxonomy" id="446468"/>
    <lineage>
        <taxon>Bacteria</taxon>
        <taxon>Bacillati</taxon>
        <taxon>Actinomycetota</taxon>
        <taxon>Actinomycetes</taxon>
        <taxon>Streptosporangiales</taxon>
        <taxon>Nocardiopsidaceae</taxon>
        <taxon>Nocardiopsis</taxon>
    </lineage>
</organism>
<dbReference type="GO" id="GO:0005524">
    <property type="term" value="F:ATP binding"/>
    <property type="evidence" value="ECO:0007669"/>
    <property type="project" value="UniProtKB-KW"/>
</dbReference>
<keyword evidence="8" id="KW-0812">Transmembrane</keyword>
<dbReference type="PANTHER" id="PTHR43289">
    <property type="entry name" value="MITOGEN-ACTIVATED PROTEIN KINASE KINASE KINASE 20-RELATED"/>
    <property type="match status" value="1"/>
</dbReference>
<dbReference type="eggNOG" id="COG0515">
    <property type="taxonomic scope" value="Bacteria"/>
</dbReference>
<keyword evidence="3" id="KW-0808">Transferase</keyword>
<dbReference type="GeneID" id="91488502"/>
<evidence type="ECO:0000256" key="5">
    <source>
        <dbReference type="ARBA" id="ARBA00022777"/>
    </source>
</evidence>
<evidence type="ECO:0000256" key="1">
    <source>
        <dbReference type="ARBA" id="ARBA00012513"/>
    </source>
</evidence>
<evidence type="ECO:0000256" key="7">
    <source>
        <dbReference type="SAM" id="MobiDB-lite"/>
    </source>
</evidence>
<dbReference type="SMART" id="SM00220">
    <property type="entry name" value="S_TKc"/>
    <property type="match status" value="1"/>
</dbReference>
<dbReference type="CDD" id="cd14014">
    <property type="entry name" value="STKc_PknB_like"/>
    <property type="match status" value="1"/>
</dbReference>
<dbReference type="PANTHER" id="PTHR43289:SF6">
    <property type="entry name" value="SERINE_THREONINE-PROTEIN KINASE NEKL-3"/>
    <property type="match status" value="1"/>
</dbReference>
<dbReference type="KEGG" id="nda:Ndas_0406"/>
<evidence type="ECO:0000256" key="6">
    <source>
        <dbReference type="ARBA" id="ARBA00022840"/>
    </source>
</evidence>
<dbReference type="HOGENOM" id="CLU_000288_63_44_11"/>
<dbReference type="GO" id="GO:0004674">
    <property type="term" value="F:protein serine/threonine kinase activity"/>
    <property type="evidence" value="ECO:0007669"/>
    <property type="project" value="UniProtKB-KW"/>
</dbReference>
<gene>
    <name evidence="10" type="ordered locus">Ndas_0406</name>
</gene>
<feature type="compositionally biased region" description="Low complexity" evidence="7">
    <location>
        <begin position="21"/>
        <end position="32"/>
    </location>
</feature>
<keyword evidence="11" id="KW-1185">Reference proteome</keyword>
<name>D7AW88_NOCDD</name>
<dbReference type="STRING" id="446468.Ndas_0406"/>
<dbReference type="InterPro" id="IPR011009">
    <property type="entry name" value="Kinase-like_dom_sf"/>
</dbReference>
<dbReference type="PROSITE" id="PS50011">
    <property type="entry name" value="PROTEIN_KINASE_DOM"/>
    <property type="match status" value="1"/>
</dbReference>
<reference evidence="10 11" key="1">
    <citation type="journal article" date="2010" name="Stand. Genomic Sci.">
        <title>Complete genome sequence of Nocardiopsis dassonvillei type strain (IMRU 509).</title>
        <authorList>
            <person name="Sun H."/>
            <person name="Lapidus A."/>
            <person name="Nolan M."/>
            <person name="Lucas S."/>
            <person name="Del Rio T.G."/>
            <person name="Tice H."/>
            <person name="Cheng J.F."/>
            <person name="Tapia R."/>
            <person name="Han C."/>
            <person name="Goodwin L."/>
            <person name="Pitluck S."/>
            <person name="Pagani I."/>
            <person name="Ivanova N."/>
            <person name="Mavromatis K."/>
            <person name="Mikhailova N."/>
            <person name="Pati A."/>
            <person name="Chen A."/>
            <person name="Palaniappan K."/>
            <person name="Land M."/>
            <person name="Hauser L."/>
            <person name="Chang Y.J."/>
            <person name="Jeffries C.D."/>
            <person name="Djao O.D."/>
            <person name="Rohde M."/>
            <person name="Sikorski J."/>
            <person name="Goker M."/>
            <person name="Woyke T."/>
            <person name="Bristow J."/>
            <person name="Eisen J.A."/>
            <person name="Markowitz V."/>
            <person name="Hugenholtz P."/>
            <person name="Kyrpides N.C."/>
            <person name="Klenk H.P."/>
        </authorList>
    </citation>
    <scope>NUCLEOTIDE SEQUENCE [LARGE SCALE GENOMIC DNA]</scope>
    <source>
        <strain evidence="11">ATCC 23218 / DSM 43111 / CIP 107115 / JCM 7437 / KCTC 9190 / NBRC 14626 / NCTC 10488 / NRRL B-5397 / IMRU 509</strain>
    </source>
</reference>
<keyword evidence="8" id="KW-0472">Membrane</keyword>
<feature type="compositionally biased region" description="Polar residues" evidence="7">
    <location>
        <begin position="1"/>
        <end position="13"/>
    </location>
</feature>
<proteinExistence type="predicted"/>
<dbReference type="Gene3D" id="1.10.510.10">
    <property type="entry name" value="Transferase(Phosphotransferase) domain 1"/>
    <property type="match status" value="1"/>
</dbReference>
<accession>D7AW88</accession>
<dbReference type="InterPro" id="IPR008271">
    <property type="entry name" value="Ser/Thr_kinase_AS"/>
</dbReference>
<dbReference type="AlphaFoldDB" id="D7AW88"/>
<keyword evidence="5 10" id="KW-0418">Kinase</keyword>